<proteinExistence type="predicted"/>
<dbReference type="AlphaFoldDB" id="A0A1M5SMW4"/>
<evidence type="ECO:0008006" key="3">
    <source>
        <dbReference type="Google" id="ProtNLM"/>
    </source>
</evidence>
<reference evidence="1 2" key="1">
    <citation type="submission" date="2016-11" db="EMBL/GenBank/DDBJ databases">
        <authorList>
            <person name="Jaros S."/>
            <person name="Januszkiewicz K."/>
            <person name="Wedrychowicz H."/>
        </authorList>
    </citation>
    <scope>NUCLEOTIDE SEQUENCE [LARGE SCALE GENOMIC DNA]</scope>
    <source>
        <strain evidence="1 2">DSM 8605</strain>
    </source>
</reference>
<dbReference type="EMBL" id="FQXM01000004">
    <property type="protein sequence ID" value="SHH39846.1"/>
    <property type="molecule type" value="Genomic_DNA"/>
</dbReference>
<evidence type="ECO:0000313" key="2">
    <source>
        <dbReference type="Proteomes" id="UP000184447"/>
    </source>
</evidence>
<dbReference type="STRING" id="1121316.SAMN02745207_01027"/>
<dbReference type="OrthoDB" id="9810361at2"/>
<organism evidence="1 2">
    <name type="scientific">Clostridium grantii DSM 8605</name>
    <dbReference type="NCBI Taxonomy" id="1121316"/>
    <lineage>
        <taxon>Bacteria</taxon>
        <taxon>Bacillati</taxon>
        <taxon>Bacillota</taxon>
        <taxon>Clostridia</taxon>
        <taxon>Eubacteriales</taxon>
        <taxon>Clostridiaceae</taxon>
        <taxon>Clostridium</taxon>
    </lineage>
</organism>
<dbReference type="Proteomes" id="UP000184447">
    <property type="component" value="Unassembled WGS sequence"/>
</dbReference>
<keyword evidence="2" id="KW-1185">Reference proteome</keyword>
<sequence>MFKCIKCGACCRVVGKNEMYRQLDRGDGCCKYINLDTNECSIYSKRPLLCRVDEAYKVIFSTELSLEEYYRLNYEACKLLRNGVESNG</sequence>
<name>A0A1M5SMW4_9CLOT</name>
<accession>A0A1M5SMW4</accession>
<protein>
    <recommendedName>
        <fullName evidence="3">Zinc-or iron-chelating domain-containing protein</fullName>
    </recommendedName>
</protein>
<gene>
    <name evidence="1" type="ORF">SAMN02745207_01027</name>
</gene>
<evidence type="ECO:0000313" key="1">
    <source>
        <dbReference type="EMBL" id="SHH39846.1"/>
    </source>
</evidence>